<dbReference type="Proteomes" id="UP000807769">
    <property type="component" value="Unassembled WGS sequence"/>
</dbReference>
<evidence type="ECO:0008006" key="4">
    <source>
        <dbReference type="Google" id="ProtNLM"/>
    </source>
</evidence>
<feature type="transmembrane region" description="Helical" evidence="1">
    <location>
        <begin position="156"/>
        <end position="180"/>
    </location>
</feature>
<keyword evidence="3" id="KW-1185">Reference proteome</keyword>
<evidence type="ECO:0000256" key="1">
    <source>
        <dbReference type="SAM" id="Phobius"/>
    </source>
</evidence>
<feature type="transmembrane region" description="Helical" evidence="1">
    <location>
        <begin position="75"/>
        <end position="102"/>
    </location>
</feature>
<evidence type="ECO:0000313" key="2">
    <source>
        <dbReference type="EMBL" id="KAG1815071.1"/>
    </source>
</evidence>
<dbReference type="OrthoDB" id="2641509at2759"/>
<keyword evidence="1" id="KW-1133">Transmembrane helix</keyword>
<evidence type="ECO:0000313" key="3">
    <source>
        <dbReference type="Proteomes" id="UP000807769"/>
    </source>
</evidence>
<feature type="transmembrane region" description="Helical" evidence="1">
    <location>
        <begin position="45"/>
        <end position="69"/>
    </location>
</feature>
<reference evidence="2" key="1">
    <citation type="journal article" date="2020" name="New Phytol.">
        <title>Comparative genomics reveals dynamic genome evolution in host specialist ectomycorrhizal fungi.</title>
        <authorList>
            <person name="Lofgren L.A."/>
            <person name="Nguyen N.H."/>
            <person name="Vilgalys R."/>
            <person name="Ruytinx J."/>
            <person name="Liao H.L."/>
            <person name="Branco S."/>
            <person name="Kuo A."/>
            <person name="LaButti K."/>
            <person name="Lipzen A."/>
            <person name="Andreopoulos W."/>
            <person name="Pangilinan J."/>
            <person name="Riley R."/>
            <person name="Hundley H."/>
            <person name="Na H."/>
            <person name="Barry K."/>
            <person name="Grigoriev I.V."/>
            <person name="Stajich J.E."/>
            <person name="Kennedy P.G."/>
        </authorList>
    </citation>
    <scope>NUCLEOTIDE SEQUENCE</scope>
    <source>
        <strain evidence="2">MN1</strain>
    </source>
</reference>
<accession>A0A9P7E9R5</accession>
<feature type="transmembrane region" description="Helical" evidence="1">
    <location>
        <begin position="123"/>
        <end position="150"/>
    </location>
</feature>
<name>A0A9P7E9R5_9AGAM</name>
<proteinExistence type="predicted"/>
<dbReference type="AlphaFoldDB" id="A0A9P7E9R5"/>
<organism evidence="2 3">
    <name type="scientific">Suillus subaureus</name>
    <dbReference type="NCBI Taxonomy" id="48587"/>
    <lineage>
        <taxon>Eukaryota</taxon>
        <taxon>Fungi</taxon>
        <taxon>Dikarya</taxon>
        <taxon>Basidiomycota</taxon>
        <taxon>Agaricomycotina</taxon>
        <taxon>Agaricomycetes</taxon>
        <taxon>Agaricomycetidae</taxon>
        <taxon>Boletales</taxon>
        <taxon>Suillineae</taxon>
        <taxon>Suillaceae</taxon>
        <taxon>Suillus</taxon>
    </lineage>
</organism>
<gene>
    <name evidence="2" type="ORF">BJ212DRAFT_1359242</name>
</gene>
<dbReference type="EMBL" id="JABBWG010000019">
    <property type="protein sequence ID" value="KAG1815071.1"/>
    <property type="molecule type" value="Genomic_DNA"/>
</dbReference>
<dbReference type="GeneID" id="64629864"/>
<comment type="caution">
    <text evidence="2">The sequence shown here is derived from an EMBL/GenBank/DDBJ whole genome shotgun (WGS) entry which is preliminary data.</text>
</comment>
<sequence>MSLLMRVLCFCALGRPDLEDHWKSLQSEKAFEIVRTRVSSILDNIVTTAGVLLATSGVFVTTGSPVTYFDYSSPVSYFLLLVSFMLAMIAVLTSGSSMLRWIHTDRQQTQEQLKLGGYFVASYLLSIVTPMFFVVWSLHFFVFAMLIAGFCSQSPVFRALTTLWLVTYVANIGTISIEFMRKYVTSLKSR</sequence>
<keyword evidence="1" id="KW-0812">Transmembrane</keyword>
<keyword evidence="1" id="KW-0472">Membrane</keyword>
<protein>
    <recommendedName>
        <fullName evidence="4">Transmembrane protein</fullName>
    </recommendedName>
</protein>
<dbReference type="RefSeq" id="XP_041192208.1">
    <property type="nucleotide sequence ID" value="XM_041335847.1"/>
</dbReference>